<dbReference type="PANTHER" id="PTHR46154:SF4">
    <property type="entry name" value="UREA ACTIVE TRANSPORTER"/>
    <property type="match status" value="1"/>
</dbReference>
<evidence type="ECO:0000256" key="3">
    <source>
        <dbReference type="ARBA" id="ARBA00022448"/>
    </source>
</evidence>
<feature type="transmembrane region" description="Helical" evidence="9">
    <location>
        <begin position="157"/>
        <end position="180"/>
    </location>
</feature>
<feature type="compositionally biased region" description="Basic and acidic residues" evidence="8">
    <location>
        <begin position="689"/>
        <end position="712"/>
    </location>
</feature>
<feature type="region of interest" description="Disordered" evidence="8">
    <location>
        <begin position="677"/>
        <end position="712"/>
    </location>
</feature>
<comment type="caution">
    <text evidence="10">The sequence shown here is derived from an EMBL/GenBank/DDBJ whole genome shotgun (WGS) entry which is preliminary data.</text>
</comment>
<feature type="transmembrane region" description="Helical" evidence="9">
    <location>
        <begin position="485"/>
        <end position="504"/>
    </location>
</feature>
<feature type="compositionally biased region" description="Polar residues" evidence="8">
    <location>
        <begin position="735"/>
        <end position="771"/>
    </location>
</feature>
<dbReference type="InterPro" id="IPR001734">
    <property type="entry name" value="Na/solute_symporter"/>
</dbReference>
<feature type="transmembrane region" description="Helical" evidence="9">
    <location>
        <begin position="320"/>
        <end position="340"/>
    </location>
</feature>
<sequence length="771" mass="84739">MGYIRNRSDCQFLVDLVNATKAVQGITPSVELHEVLLIVIGFGVFTSLVTILFQSIRKHVYSDKNLLDTAFDAGGKVSFGLTATTIVSQWTWAATLLYSCTVASKYGISGPFWYAAGATIQILLFAMLSVQLKIRAPGAKTFLQVIRARFGSTTHKIFCFYALLTNIIVTANLMLGGATVLSSLSKGVGVEYATILMTALIGTYTFTGGLGATFYVSYFNTAVIFICMLISIIKVFNDPDDSGNPLGNIENVYKYLSCSEGPEGNKDHSYLTILSQSGLMFGLITMTSAFGTSNVDQSYWQSSVAAKPRQGVLGFLSGGLAWFAVPFALATSMGLAYIALSARQNSPLISEEDPFRLVLDSNSCILCGKGRGRKANVRDKCICQSMTVCRDCASDDRQREIQAGRPVQVRYKCLIHGPFREYTDYLARLKSWCLLWTTLAIIPLSILFFVLQLNLSFIQLFMGVAINSAVLPITLCMFWETLTGVGMMAGSVCGTLIAIASWLSASSTYPGGLSNFLINTTREVPSLVGNIVSLFSGGLIAVVVSLLTSPKLTQETRTEIWESTRDIDNPLSPWTELYAKDLNLSGAHRLDNRPTLMDVQRAFRGAKYLASIGSISVSIILVIVWPSFMVLGDVMSFHAFTIFIIVTPLVNEVYDIYQTTVTRRRVRNVSIEVDIQDNSSSSKSPYHRNNPEELSSHAKKLDSPIGHEMDRPHGYQENMLYINEMRSPRTDVKMKNTSTELDNFSTVNESVQIQSPKSCASSSFESQSVFP</sequence>
<evidence type="ECO:0000256" key="4">
    <source>
        <dbReference type="ARBA" id="ARBA00022692"/>
    </source>
</evidence>
<dbReference type="Proteomes" id="UP001634394">
    <property type="component" value="Unassembled WGS sequence"/>
</dbReference>
<feature type="transmembrane region" description="Helical" evidence="9">
    <location>
        <begin position="111"/>
        <end position="130"/>
    </location>
</feature>
<feature type="transmembrane region" description="Helical" evidence="9">
    <location>
        <begin position="457"/>
        <end position="478"/>
    </location>
</feature>
<feature type="transmembrane region" description="Helical" evidence="9">
    <location>
        <begin position="608"/>
        <end position="631"/>
    </location>
</feature>
<evidence type="ECO:0000256" key="6">
    <source>
        <dbReference type="ARBA" id="ARBA00023136"/>
    </source>
</evidence>
<dbReference type="PANTHER" id="PTHR46154">
    <property type="match status" value="1"/>
</dbReference>
<evidence type="ECO:0000256" key="8">
    <source>
        <dbReference type="SAM" id="MobiDB-lite"/>
    </source>
</evidence>
<feature type="transmembrane region" description="Helical" evidence="9">
    <location>
        <begin position="192"/>
        <end position="211"/>
    </location>
</feature>
<reference evidence="10 11" key="1">
    <citation type="submission" date="2024-11" db="EMBL/GenBank/DDBJ databases">
        <title>Chromosome-level genome assembly of the freshwater bivalve Anodonta woodiana.</title>
        <authorList>
            <person name="Chen X."/>
        </authorList>
    </citation>
    <scope>NUCLEOTIDE SEQUENCE [LARGE SCALE GENOMIC DNA]</scope>
    <source>
        <strain evidence="10">MN2024</strain>
        <tissue evidence="10">Gills</tissue>
    </source>
</reference>
<dbReference type="GO" id="GO:0016020">
    <property type="term" value="C:membrane"/>
    <property type="evidence" value="ECO:0007669"/>
    <property type="project" value="UniProtKB-SubCell"/>
</dbReference>
<keyword evidence="4 9" id="KW-0812">Transmembrane</keyword>
<evidence type="ECO:0000256" key="5">
    <source>
        <dbReference type="ARBA" id="ARBA00022989"/>
    </source>
</evidence>
<keyword evidence="3" id="KW-0813">Transport</keyword>
<keyword evidence="5 9" id="KW-1133">Transmembrane helix</keyword>
<organism evidence="10 11">
    <name type="scientific">Sinanodonta woodiana</name>
    <name type="common">Chinese pond mussel</name>
    <name type="synonym">Anodonta woodiana</name>
    <dbReference type="NCBI Taxonomy" id="1069815"/>
    <lineage>
        <taxon>Eukaryota</taxon>
        <taxon>Metazoa</taxon>
        <taxon>Spiralia</taxon>
        <taxon>Lophotrochozoa</taxon>
        <taxon>Mollusca</taxon>
        <taxon>Bivalvia</taxon>
        <taxon>Autobranchia</taxon>
        <taxon>Heteroconchia</taxon>
        <taxon>Palaeoheterodonta</taxon>
        <taxon>Unionida</taxon>
        <taxon>Unionoidea</taxon>
        <taxon>Unionidae</taxon>
        <taxon>Unioninae</taxon>
        <taxon>Sinanodonta</taxon>
    </lineage>
</organism>
<comment type="subcellular location">
    <subcellularLocation>
        <location evidence="1">Membrane</location>
        <topology evidence="1">Multi-pass membrane protein</topology>
    </subcellularLocation>
</comment>
<dbReference type="AlphaFoldDB" id="A0ABD3WM51"/>
<name>A0ABD3WM51_SINWO</name>
<dbReference type="Gene3D" id="1.20.1730.10">
    <property type="entry name" value="Sodium/glucose cotransporter"/>
    <property type="match status" value="2"/>
</dbReference>
<dbReference type="EMBL" id="JBJQND010000006">
    <property type="protein sequence ID" value="KAL3875049.1"/>
    <property type="molecule type" value="Genomic_DNA"/>
</dbReference>
<accession>A0ABD3WM51</accession>
<evidence type="ECO:0000313" key="10">
    <source>
        <dbReference type="EMBL" id="KAL3875049.1"/>
    </source>
</evidence>
<evidence type="ECO:0000256" key="1">
    <source>
        <dbReference type="ARBA" id="ARBA00004141"/>
    </source>
</evidence>
<gene>
    <name evidence="10" type="ORF">ACJMK2_037988</name>
</gene>
<dbReference type="Pfam" id="PF00474">
    <property type="entry name" value="SSF"/>
    <property type="match status" value="1"/>
</dbReference>
<keyword evidence="6 9" id="KW-0472">Membrane</keyword>
<evidence type="ECO:0008006" key="12">
    <source>
        <dbReference type="Google" id="ProtNLM"/>
    </source>
</evidence>
<dbReference type="PROSITE" id="PS50283">
    <property type="entry name" value="NA_SOLUT_SYMP_3"/>
    <property type="match status" value="1"/>
</dbReference>
<evidence type="ECO:0000256" key="7">
    <source>
        <dbReference type="RuleBase" id="RU362091"/>
    </source>
</evidence>
<dbReference type="CDD" id="cd11476">
    <property type="entry name" value="SLC5sbd_DUR3"/>
    <property type="match status" value="1"/>
</dbReference>
<feature type="transmembrane region" description="Helical" evidence="9">
    <location>
        <begin position="35"/>
        <end position="56"/>
    </location>
</feature>
<evidence type="ECO:0000256" key="9">
    <source>
        <dbReference type="SAM" id="Phobius"/>
    </source>
</evidence>
<feature type="transmembrane region" description="Helical" evidence="9">
    <location>
        <begin position="218"/>
        <end position="236"/>
    </location>
</feature>
<protein>
    <recommendedName>
        <fullName evidence="12">Urea active transporter 1</fullName>
    </recommendedName>
</protein>
<proteinExistence type="inferred from homology"/>
<evidence type="ECO:0000256" key="2">
    <source>
        <dbReference type="ARBA" id="ARBA00006434"/>
    </source>
</evidence>
<dbReference type="InterPro" id="IPR038377">
    <property type="entry name" value="Na/Glc_symporter_sf"/>
</dbReference>
<dbReference type="InterPro" id="IPR031155">
    <property type="entry name" value="DUR"/>
</dbReference>
<feature type="transmembrane region" description="Helical" evidence="9">
    <location>
        <begin position="524"/>
        <end position="547"/>
    </location>
</feature>
<comment type="similarity">
    <text evidence="2 7">Belongs to the sodium:solute symporter (SSF) (TC 2.A.21) family.</text>
</comment>
<evidence type="ECO:0000313" key="11">
    <source>
        <dbReference type="Proteomes" id="UP001634394"/>
    </source>
</evidence>
<keyword evidence="11" id="KW-1185">Reference proteome</keyword>
<feature type="transmembrane region" description="Helical" evidence="9">
    <location>
        <begin position="637"/>
        <end position="657"/>
    </location>
</feature>
<feature type="region of interest" description="Disordered" evidence="8">
    <location>
        <begin position="734"/>
        <end position="771"/>
    </location>
</feature>
<feature type="transmembrane region" description="Helical" evidence="9">
    <location>
        <begin position="432"/>
        <end position="451"/>
    </location>
</feature>